<proteinExistence type="predicted"/>
<feature type="region of interest" description="Disordered" evidence="1">
    <location>
        <begin position="107"/>
        <end position="132"/>
    </location>
</feature>
<protein>
    <submittedName>
        <fullName evidence="2">Uncharacterized protein</fullName>
    </submittedName>
</protein>
<keyword evidence="3" id="KW-1185">Reference proteome</keyword>
<organism evidence="2 3">
    <name type="scientific">Pseudovibrio denitrificans</name>
    <dbReference type="NCBI Taxonomy" id="258256"/>
    <lineage>
        <taxon>Bacteria</taxon>
        <taxon>Pseudomonadati</taxon>
        <taxon>Pseudomonadota</taxon>
        <taxon>Alphaproteobacteria</taxon>
        <taxon>Hyphomicrobiales</taxon>
        <taxon>Stappiaceae</taxon>
        <taxon>Pseudovibrio</taxon>
    </lineage>
</organism>
<dbReference type="AlphaFoldDB" id="A0A1I7BKB3"/>
<name>A0A1I7BKB3_9HYPH</name>
<gene>
    <name evidence="2" type="ORF">SAMN05444141_10436</name>
</gene>
<reference evidence="3" key="1">
    <citation type="submission" date="2016-10" db="EMBL/GenBank/DDBJ databases">
        <authorList>
            <person name="Varghese N."/>
            <person name="Submissions S."/>
        </authorList>
    </citation>
    <scope>NUCLEOTIDE SEQUENCE [LARGE SCALE GENOMIC DNA]</scope>
    <source>
        <strain evidence="3">DSM 17465</strain>
    </source>
</reference>
<evidence type="ECO:0000313" key="3">
    <source>
        <dbReference type="Proteomes" id="UP000183371"/>
    </source>
</evidence>
<sequence>MAKTRSSKDELLPQFTVTGDAGDLCSYLDEALSACNTSRSWPSEGEWQDVSFQMAASLQELVDLPAVQKDPAAQRLIGGLLSSRSFDDFLQGYDAIAEHFTKRLKDHENETGGARSQAIKPQRNAGRTRLIL</sequence>
<dbReference type="Proteomes" id="UP000183371">
    <property type="component" value="Unassembled WGS sequence"/>
</dbReference>
<evidence type="ECO:0000256" key="1">
    <source>
        <dbReference type="SAM" id="MobiDB-lite"/>
    </source>
</evidence>
<dbReference type="EMBL" id="FPBD01000004">
    <property type="protein sequence ID" value="SFT87597.1"/>
    <property type="molecule type" value="Genomic_DNA"/>
</dbReference>
<evidence type="ECO:0000313" key="2">
    <source>
        <dbReference type="EMBL" id="SFT87597.1"/>
    </source>
</evidence>
<dbReference type="RefSeq" id="WP_054783320.1">
    <property type="nucleotide sequence ID" value="NZ_FPBD01000004.1"/>
</dbReference>
<accession>A0A1I7BKB3</accession>